<proteinExistence type="predicted"/>
<dbReference type="PANTHER" id="PTHR33408:SF2">
    <property type="entry name" value="TRANSPOSASE DDE DOMAIN-CONTAINING PROTEIN"/>
    <property type="match status" value="1"/>
</dbReference>
<evidence type="ECO:0000259" key="2">
    <source>
        <dbReference type="Pfam" id="PF13751"/>
    </source>
</evidence>
<dbReference type="PANTHER" id="PTHR33408">
    <property type="entry name" value="TRANSPOSASE"/>
    <property type="match status" value="1"/>
</dbReference>
<organism evidence="3 4">
    <name type="scientific">Candidatus Enterococcus ferrettii</name>
    <dbReference type="NCBI Taxonomy" id="2815324"/>
    <lineage>
        <taxon>Bacteria</taxon>
        <taxon>Bacillati</taxon>
        <taxon>Bacillota</taxon>
        <taxon>Bacilli</taxon>
        <taxon>Lactobacillales</taxon>
        <taxon>Enterococcaceae</taxon>
        <taxon>Enterococcus</taxon>
    </lineage>
</organism>
<dbReference type="NCBIfam" id="NF033551">
    <property type="entry name" value="transpos_IS1182"/>
    <property type="match status" value="1"/>
</dbReference>
<sequence length="524" mass="61094">MMSKQSMNGRNQFTMLTMDELVPQDHLVRKIDAAIDFSFIYPIVESTYSTLGRPSIDPIILIKLVFIQYLFGIRSMRQTIKEVETNMAYRWFLGLGFTDSVPHFSTFGKNYVRRFAQTTLFEEIFSYILEQAVKAGFVTDETIYMDSTHIKANANKHRFTKEMTYIEAKAFQDELEDEINVQRQKEGKRPFIWGMGSELTDQGLTERKISKADPESGYYVKGEREKQFAYSAHTACDEHGFVLDVVVTPGNIHDSQAAVQLVKKVKREFPEMKLVVADAAYKTPMLTRFFSQIHVRPVLPYTRPKGKKEFLPLKLYVYDEYYDCYLCPGNQELTFSTVNRKGYREYKSNPKKCILCPLLNECTQSENHQKVINRHVWAAYVEEAEHLRHTELNRKLYPRRKETVERVFADAKEKHGMRWTKYHGLEKVARHTMLTFAAMNLKKLATWLWRKAGAFYFFVHIFSEVTQIGIRKLLIPICLQSVRRILRFVSFLCFTHLSKQIPNPFGSFTSGFKGLIPLVPINII</sequence>
<dbReference type="InterPro" id="IPR008490">
    <property type="entry name" value="Transposase_InsH_N"/>
</dbReference>
<evidence type="ECO:0000259" key="1">
    <source>
        <dbReference type="Pfam" id="PF05598"/>
    </source>
</evidence>
<dbReference type="Proteomes" id="UP000664357">
    <property type="component" value="Unassembled WGS sequence"/>
</dbReference>
<keyword evidence="4" id="KW-1185">Reference proteome</keyword>
<protein>
    <submittedName>
        <fullName evidence="3">Transposase</fullName>
    </submittedName>
</protein>
<dbReference type="InterPro" id="IPR047629">
    <property type="entry name" value="IS1182_transpos"/>
</dbReference>
<dbReference type="EMBL" id="JAFREL020000001">
    <property type="protein sequence ID" value="MEO1768541.1"/>
    <property type="molecule type" value="Genomic_DNA"/>
</dbReference>
<dbReference type="Pfam" id="PF05598">
    <property type="entry name" value="DUF772"/>
    <property type="match status" value="1"/>
</dbReference>
<accession>A0ABV0EIU1</accession>
<dbReference type="Pfam" id="PF13751">
    <property type="entry name" value="DDE_Tnp_1_6"/>
    <property type="match status" value="1"/>
</dbReference>
<dbReference type="InterPro" id="IPR025668">
    <property type="entry name" value="Tnp_DDE_dom"/>
</dbReference>
<feature type="domain" description="Transposase DDE" evidence="2">
    <location>
        <begin position="326"/>
        <end position="445"/>
    </location>
</feature>
<evidence type="ECO:0000313" key="3">
    <source>
        <dbReference type="EMBL" id="MEO1768541.1"/>
    </source>
</evidence>
<feature type="domain" description="Transposase InsH N-terminal" evidence="1">
    <location>
        <begin position="18"/>
        <end position="111"/>
    </location>
</feature>
<gene>
    <name evidence="3" type="ORF">JZO67_000452</name>
</gene>
<evidence type="ECO:0000313" key="4">
    <source>
        <dbReference type="Proteomes" id="UP000664357"/>
    </source>
</evidence>
<name>A0ABV0EIU1_9ENTE</name>
<reference evidence="3 4" key="1">
    <citation type="submission" date="2024-02" db="EMBL/GenBank/DDBJ databases">
        <title>The Genome Sequence of Enterococcus sp. DIV0159.</title>
        <authorList>
            <person name="Earl A."/>
            <person name="Manson A."/>
            <person name="Gilmore M."/>
            <person name="Sanders J."/>
            <person name="Shea T."/>
            <person name="Howe W."/>
            <person name="Livny J."/>
            <person name="Cuomo C."/>
            <person name="Neafsey D."/>
            <person name="Birren B."/>
        </authorList>
    </citation>
    <scope>NUCLEOTIDE SEQUENCE [LARGE SCALE GENOMIC DNA]</scope>
    <source>
        <strain evidence="3 4">665A</strain>
    </source>
</reference>
<comment type="caution">
    <text evidence="3">The sequence shown here is derived from an EMBL/GenBank/DDBJ whole genome shotgun (WGS) entry which is preliminary data.</text>
</comment>